<dbReference type="InterPro" id="IPR006553">
    <property type="entry name" value="Leu-rich_rpt_Cys-con_subtyp"/>
</dbReference>
<dbReference type="SMART" id="SM00367">
    <property type="entry name" value="LRR_CC"/>
    <property type="match status" value="4"/>
</dbReference>
<dbReference type="PANTHER" id="PTHR13318">
    <property type="entry name" value="PARTNER OF PAIRED, ISOFORM B-RELATED"/>
    <property type="match status" value="1"/>
</dbReference>
<dbReference type="GO" id="GO:0031146">
    <property type="term" value="P:SCF-dependent proteasomal ubiquitin-dependent protein catabolic process"/>
    <property type="evidence" value="ECO:0007669"/>
    <property type="project" value="TreeGrafter"/>
</dbReference>
<dbReference type="AlphaFoldDB" id="A0A2P2P3H2"/>
<dbReference type="GO" id="GO:0019005">
    <property type="term" value="C:SCF ubiquitin ligase complex"/>
    <property type="evidence" value="ECO:0007669"/>
    <property type="project" value="TreeGrafter"/>
</dbReference>
<accession>A0A2P2P3H2</accession>
<dbReference type="Gene3D" id="3.80.10.10">
    <property type="entry name" value="Ribonuclease Inhibitor"/>
    <property type="match status" value="2"/>
</dbReference>
<organism evidence="1">
    <name type="scientific">Rhizophora mucronata</name>
    <name type="common">Asiatic mangrove</name>
    <dbReference type="NCBI Taxonomy" id="61149"/>
    <lineage>
        <taxon>Eukaryota</taxon>
        <taxon>Viridiplantae</taxon>
        <taxon>Streptophyta</taxon>
        <taxon>Embryophyta</taxon>
        <taxon>Tracheophyta</taxon>
        <taxon>Spermatophyta</taxon>
        <taxon>Magnoliopsida</taxon>
        <taxon>eudicotyledons</taxon>
        <taxon>Gunneridae</taxon>
        <taxon>Pentapetalae</taxon>
        <taxon>rosids</taxon>
        <taxon>fabids</taxon>
        <taxon>Malpighiales</taxon>
        <taxon>Rhizophoraceae</taxon>
        <taxon>Rhizophora</taxon>
    </lineage>
</organism>
<dbReference type="SUPFAM" id="SSF52047">
    <property type="entry name" value="RNI-like"/>
    <property type="match status" value="1"/>
</dbReference>
<evidence type="ECO:0000313" key="1">
    <source>
        <dbReference type="EMBL" id="MBX49181.1"/>
    </source>
</evidence>
<protein>
    <submittedName>
        <fullName evidence="1">Uncharacterized protein LOC103929725</fullName>
    </submittedName>
</protein>
<dbReference type="InterPro" id="IPR032675">
    <property type="entry name" value="LRR_dom_sf"/>
</dbReference>
<name>A0A2P2P3H2_RHIMU</name>
<reference evidence="1" key="1">
    <citation type="submission" date="2018-02" db="EMBL/GenBank/DDBJ databases">
        <title>Rhizophora mucronata_Transcriptome.</title>
        <authorList>
            <person name="Meera S.P."/>
            <person name="Sreeshan A."/>
            <person name="Augustine A."/>
        </authorList>
    </citation>
    <scope>NUCLEOTIDE SEQUENCE</scope>
    <source>
        <tissue evidence="1">Leaf</tissue>
    </source>
</reference>
<dbReference type="PANTHER" id="PTHR13318:SF101">
    <property type="entry name" value="F-BOX_LRR PROTEIN"/>
    <property type="match status" value="1"/>
</dbReference>
<proteinExistence type="predicted"/>
<dbReference type="EMBL" id="GGEC01068697">
    <property type="protein sequence ID" value="MBX49181.1"/>
    <property type="molecule type" value="Transcribed_RNA"/>
</dbReference>
<sequence>MNSHCFDLLVWGSPAEIQVRDCSWLTEEEFTKSFKGCDTKNLTVLQLDQCGRCLPDYILRATLAHSPCLLPSLATLSMSGACRISDVGLTSLVASAPALQSINLSLCSLLTHASVNTLAESLGSVLRELYIDDCQSIDAMVMLPALKKLEHLEVLSVARMETVCDNFIREFVTTCGHNMKELVLTECVKLTDSSMKVMAENCSGLRSLNLSKLRKLTDSTLGYLANGCCQIETLNVCQNAFSDEAVAAYLETSGELLKELILNNVKKHCPLPNDQESCRFWIYLGAGT</sequence>